<evidence type="ECO:0000313" key="3">
    <source>
        <dbReference type="Proteomes" id="UP000630528"/>
    </source>
</evidence>
<evidence type="ECO:0000313" key="2">
    <source>
        <dbReference type="EMBL" id="MBK6005265.1"/>
    </source>
</evidence>
<protein>
    <submittedName>
        <fullName evidence="2">Uncharacterized protein</fullName>
    </submittedName>
</protein>
<evidence type="ECO:0000256" key="1">
    <source>
        <dbReference type="SAM" id="MobiDB-lite"/>
    </source>
</evidence>
<accession>A0A934TQ68</accession>
<reference evidence="2" key="1">
    <citation type="journal article" date="2012" name="J. Microbiol. Biotechnol.">
        <title>Ramlibacter ginsenosidimutans sp. nov., with ginsenoside-converting activity.</title>
        <authorList>
            <person name="Wang L."/>
            <person name="An D.S."/>
            <person name="Kim S.G."/>
            <person name="Jin F.X."/>
            <person name="Kim S.C."/>
            <person name="Lee S.T."/>
            <person name="Im W.T."/>
        </authorList>
    </citation>
    <scope>NUCLEOTIDE SEQUENCE</scope>
    <source>
        <strain evidence="2">KACC 17527</strain>
    </source>
</reference>
<gene>
    <name evidence="2" type="ORF">JJB11_04100</name>
</gene>
<dbReference type="AlphaFoldDB" id="A0A934TQ68"/>
<comment type="caution">
    <text evidence="2">The sequence shown here is derived from an EMBL/GenBank/DDBJ whole genome shotgun (WGS) entry which is preliminary data.</text>
</comment>
<dbReference type="EMBL" id="JAEPWM010000001">
    <property type="protein sequence ID" value="MBK6005265.1"/>
    <property type="molecule type" value="Genomic_DNA"/>
</dbReference>
<feature type="region of interest" description="Disordered" evidence="1">
    <location>
        <begin position="26"/>
        <end position="49"/>
    </location>
</feature>
<sequence length="64" mass="7021">MRIELPIPSWADTVQRAEEDAHTLTIPVPSTSGWMPLASEDPAGNGPWHAEIGTEEQRVLTLTL</sequence>
<organism evidence="2 3">
    <name type="scientific">Ramlibacter ginsenosidimutans</name>
    <dbReference type="NCBI Taxonomy" id="502333"/>
    <lineage>
        <taxon>Bacteria</taxon>
        <taxon>Pseudomonadati</taxon>
        <taxon>Pseudomonadota</taxon>
        <taxon>Betaproteobacteria</taxon>
        <taxon>Burkholderiales</taxon>
        <taxon>Comamonadaceae</taxon>
        <taxon>Ramlibacter</taxon>
    </lineage>
</organism>
<dbReference type="Proteomes" id="UP000630528">
    <property type="component" value="Unassembled WGS sequence"/>
</dbReference>
<dbReference type="RefSeq" id="WP_201166612.1">
    <property type="nucleotide sequence ID" value="NZ_JAEPWM010000001.1"/>
</dbReference>
<proteinExistence type="predicted"/>
<reference evidence="2" key="2">
    <citation type="submission" date="2021-01" db="EMBL/GenBank/DDBJ databases">
        <authorList>
            <person name="Kang M."/>
        </authorList>
    </citation>
    <scope>NUCLEOTIDE SEQUENCE</scope>
    <source>
        <strain evidence="2">KACC 17527</strain>
    </source>
</reference>
<name>A0A934TQ68_9BURK</name>
<keyword evidence="3" id="KW-1185">Reference proteome</keyword>